<dbReference type="EMBL" id="JAHRIQ010016365">
    <property type="protein sequence ID" value="MEQ2226810.1"/>
    <property type="molecule type" value="Genomic_DNA"/>
</dbReference>
<proteinExistence type="predicted"/>
<gene>
    <name evidence="1" type="ORF">ILYODFUR_031178</name>
</gene>
<sequence length="87" mass="9847">MNRLTYTVSPLNSDCQRPLVIHRVELPPVLSYEVTRPPLSGYNPAYSPGEQPDDPVTERLEQLKERGVIQGVNVSTRARVLRCTRLC</sequence>
<keyword evidence="2" id="KW-1185">Reference proteome</keyword>
<name>A0ABV0T1T2_9TELE</name>
<accession>A0ABV0T1T2</accession>
<dbReference type="Proteomes" id="UP001482620">
    <property type="component" value="Unassembled WGS sequence"/>
</dbReference>
<comment type="caution">
    <text evidence="1">The sequence shown here is derived from an EMBL/GenBank/DDBJ whole genome shotgun (WGS) entry which is preliminary data.</text>
</comment>
<evidence type="ECO:0000313" key="2">
    <source>
        <dbReference type="Proteomes" id="UP001482620"/>
    </source>
</evidence>
<reference evidence="1 2" key="1">
    <citation type="submission" date="2021-06" db="EMBL/GenBank/DDBJ databases">
        <authorList>
            <person name="Palmer J.M."/>
        </authorList>
    </citation>
    <scope>NUCLEOTIDE SEQUENCE [LARGE SCALE GENOMIC DNA]</scope>
    <source>
        <strain evidence="2">if_2019</strain>
        <tissue evidence="1">Muscle</tissue>
    </source>
</reference>
<protein>
    <submittedName>
        <fullName evidence="1">Uncharacterized protein</fullName>
    </submittedName>
</protein>
<organism evidence="1 2">
    <name type="scientific">Ilyodon furcidens</name>
    <name type="common">goldbreast splitfin</name>
    <dbReference type="NCBI Taxonomy" id="33524"/>
    <lineage>
        <taxon>Eukaryota</taxon>
        <taxon>Metazoa</taxon>
        <taxon>Chordata</taxon>
        <taxon>Craniata</taxon>
        <taxon>Vertebrata</taxon>
        <taxon>Euteleostomi</taxon>
        <taxon>Actinopterygii</taxon>
        <taxon>Neopterygii</taxon>
        <taxon>Teleostei</taxon>
        <taxon>Neoteleostei</taxon>
        <taxon>Acanthomorphata</taxon>
        <taxon>Ovalentaria</taxon>
        <taxon>Atherinomorphae</taxon>
        <taxon>Cyprinodontiformes</taxon>
        <taxon>Goodeidae</taxon>
        <taxon>Ilyodon</taxon>
    </lineage>
</organism>
<evidence type="ECO:0000313" key="1">
    <source>
        <dbReference type="EMBL" id="MEQ2226810.1"/>
    </source>
</evidence>